<gene>
    <name evidence="2" type="ORF">EVG15_01500</name>
</gene>
<evidence type="ECO:0000259" key="1">
    <source>
        <dbReference type="Pfam" id="PF01695"/>
    </source>
</evidence>
<dbReference type="GO" id="GO:0005524">
    <property type="term" value="F:ATP binding"/>
    <property type="evidence" value="ECO:0007669"/>
    <property type="project" value="InterPro"/>
</dbReference>
<organism evidence="2 3">
    <name type="scientific">Candidatus Acididesulfobacter diazotrophicus</name>
    <dbReference type="NCBI Taxonomy" id="2597226"/>
    <lineage>
        <taxon>Bacteria</taxon>
        <taxon>Deltaproteobacteria</taxon>
        <taxon>Candidatus Acidulodesulfobacterales</taxon>
        <taxon>Candidatus Acididesulfobacter</taxon>
    </lineage>
</organism>
<feature type="non-terminal residue" evidence="2">
    <location>
        <position position="1"/>
    </location>
</feature>
<dbReference type="Pfam" id="PF01695">
    <property type="entry name" value="IstB_IS21"/>
    <property type="match status" value="1"/>
</dbReference>
<reference evidence="2 3" key="1">
    <citation type="journal article" date="2019" name="ISME J.">
        <title>Insights into ecological role of a new deltaproteobacterial order Candidatus Acidulodesulfobacterales by metagenomics and metatranscriptomics.</title>
        <authorList>
            <person name="Tan S."/>
            <person name="Liu J."/>
            <person name="Fang Y."/>
            <person name="Hedlund B.P."/>
            <person name="Lian Z.H."/>
            <person name="Huang L.Y."/>
            <person name="Li J.T."/>
            <person name="Huang L.N."/>
            <person name="Li W.J."/>
            <person name="Jiang H.C."/>
            <person name="Dong H.L."/>
            <person name="Shu W.S."/>
        </authorList>
    </citation>
    <scope>NUCLEOTIDE SEQUENCE [LARGE SCALE GENOMIC DNA]</scope>
    <source>
        <strain evidence="2">AP1</strain>
    </source>
</reference>
<evidence type="ECO:0000313" key="2">
    <source>
        <dbReference type="EMBL" id="RZD19581.1"/>
    </source>
</evidence>
<comment type="caution">
    <text evidence="2">The sequence shown here is derived from an EMBL/GenBank/DDBJ whole genome shotgun (WGS) entry which is preliminary data.</text>
</comment>
<dbReference type="Gene3D" id="3.40.50.300">
    <property type="entry name" value="P-loop containing nucleotide triphosphate hydrolases"/>
    <property type="match status" value="1"/>
</dbReference>
<dbReference type="PANTHER" id="PTHR30050:SF4">
    <property type="entry name" value="ATP-BINDING PROTEIN RV3427C IN INSERTION SEQUENCE-RELATED"/>
    <property type="match status" value="1"/>
</dbReference>
<proteinExistence type="predicted"/>
<evidence type="ECO:0000313" key="3">
    <source>
        <dbReference type="Proteomes" id="UP000319296"/>
    </source>
</evidence>
<name>A0A519BQL9_9DELT</name>
<dbReference type="InterPro" id="IPR028350">
    <property type="entry name" value="DNAC/IstB-like"/>
</dbReference>
<sequence>ESFLRQSDLTYQSLSFDERLFDLLRSEDIFRLNKKITYNILQSKIKNKQARLEDLDYSSSRGLEKKSLSQMLLNYIPNKKNIIITGPTGTGKSFLSESIALKSIYDGYTAKYYRFSRLLEEVDLSKLDSNYSNFINKISKINILVIDDFGINPLTSSQSSILLDIIEERIGEGSTIISSQLPIADWYNYFNDPTIADAILDRLVYSSYKINLKGESMRKIKSKDFSNELNSKMSLEN</sequence>
<dbReference type="PANTHER" id="PTHR30050">
    <property type="entry name" value="CHROMOSOMAL REPLICATION INITIATOR PROTEIN DNAA"/>
    <property type="match status" value="1"/>
</dbReference>
<accession>A0A519BQL9</accession>
<dbReference type="InterPro" id="IPR027417">
    <property type="entry name" value="P-loop_NTPase"/>
</dbReference>
<dbReference type="EMBL" id="SGBB01000001">
    <property type="protein sequence ID" value="RZD19581.1"/>
    <property type="molecule type" value="Genomic_DNA"/>
</dbReference>
<dbReference type="GO" id="GO:0006260">
    <property type="term" value="P:DNA replication"/>
    <property type="evidence" value="ECO:0007669"/>
    <property type="project" value="TreeGrafter"/>
</dbReference>
<dbReference type="InterPro" id="IPR002611">
    <property type="entry name" value="IstB_ATP-bd"/>
</dbReference>
<dbReference type="PIRSF" id="PIRSF003073">
    <property type="entry name" value="DNAC_TnpB_IstB"/>
    <property type="match status" value="1"/>
</dbReference>
<feature type="domain" description="IstB-like ATP-binding" evidence="1">
    <location>
        <begin position="12"/>
        <end position="222"/>
    </location>
</feature>
<dbReference type="Proteomes" id="UP000319296">
    <property type="component" value="Unassembled WGS sequence"/>
</dbReference>
<dbReference type="SUPFAM" id="SSF52540">
    <property type="entry name" value="P-loop containing nucleoside triphosphate hydrolases"/>
    <property type="match status" value="1"/>
</dbReference>
<dbReference type="CDD" id="cd00009">
    <property type="entry name" value="AAA"/>
    <property type="match status" value="1"/>
</dbReference>
<protein>
    <submittedName>
        <fullName evidence="2">Transposase</fullName>
    </submittedName>
</protein>
<dbReference type="AlphaFoldDB" id="A0A519BQL9"/>